<dbReference type="Gene3D" id="3.40.30.10">
    <property type="entry name" value="Glutaredoxin"/>
    <property type="match status" value="1"/>
</dbReference>
<evidence type="ECO:0000313" key="4">
    <source>
        <dbReference type="EMBL" id="ORC93610.1"/>
    </source>
</evidence>
<sequence length="428" mass="47589">MLLSIFLLLLFTSSGTTNAFPFSKSSGVTELTPATFNQFVSTHKPVYILFYAPWCGHCRKIHPEWEKFAQATQGTIRVGALNADEHSQLGQQFGIRGFPTIKYWNVGEKKIYKASEYDGPRQASAIQNRAMSLITSAGIKTILNSDALREAVRAAPEKKVVVLFSSKTRIPPIFSVLSHSPRLKSMPFYFVGGQAKSTLAAEFGVHQLPTIAVLNATEENINTVVYKGKQIAYEPIAKFLLACATNTLDELETEGTASGGEDNEGKNNEKTSNVNDNGNNNNNNNGDTNSRLAMPVRPVRLTTQLLENFCSPKMHRNGEKAPLCVVSLTNAFKLDSVHELFRNEPLLFFEAHEDRDVLLTALRESFELSDVVDKLKSENTHNVLLLRAPKRDTIRYKVLEDVKSSDDLNTFLQKAMSGELQLEKKTVS</sequence>
<dbReference type="InterPro" id="IPR013766">
    <property type="entry name" value="Thioredoxin_domain"/>
</dbReference>
<keyword evidence="2" id="KW-0732">Signal</keyword>
<dbReference type="VEuPathDB" id="TriTrypDB:TM35_000014870"/>
<dbReference type="EMBL" id="NBCO01000001">
    <property type="protein sequence ID" value="ORC93610.1"/>
    <property type="molecule type" value="Genomic_DNA"/>
</dbReference>
<keyword evidence="5" id="KW-1185">Reference proteome</keyword>
<dbReference type="OrthoDB" id="10264505at2759"/>
<dbReference type="PROSITE" id="PS51352">
    <property type="entry name" value="THIOREDOXIN_2"/>
    <property type="match status" value="1"/>
</dbReference>
<accession>A0A1X0PAY2</accession>
<dbReference type="Proteomes" id="UP000192257">
    <property type="component" value="Unassembled WGS sequence"/>
</dbReference>
<feature type="compositionally biased region" description="Low complexity" evidence="1">
    <location>
        <begin position="271"/>
        <end position="290"/>
    </location>
</feature>
<dbReference type="RefSeq" id="XP_028887676.1">
    <property type="nucleotide sequence ID" value="XM_029021168.1"/>
</dbReference>
<dbReference type="SUPFAM" id="SSF52833">
    <property type="entry name" value="Thioredoxin-like"/>
    <property type="match status" value="1"/>
</dbReference>
<dbReference type="PRINTS" id="PR00421">
    <property type="entry name" value="THIOREDOXIN"/>
</dbReference>
<dbReference type="AlphaFoldDB" id="A0A1X0PAY2"/>
<feature type="domain" description="Thioredoxin" evidence="3">
    <location>
        <begin position="11"/>
        <end position="135"/>
    </location>
</feature>
<feature type="region of interest" description="Disordered" evidence="1">
    <location>
        <begin position="253"/>
        <end position="293"/>
    </location>
</feature>
<dbReference type="Pfam" id="PF00085">
    <property type="entry name" value="Thioredoxin"/>
    <property type="match status" value="1"/>
</dbReference>
<evidence type="ECO:0000313" key="5">
    <source>
        <dbReference type="Proteomes" id="UP000192257"/>
    </source>
</evidence>
<dbReference type="GO" id="GO:0015035">
    <property type="term" value="F:protein-disulfide reductase activity"/>
    <property type="evidence" value="ECO:0007669"/>
    <property type="project" value="TreeGrafter"/>
</dbReference>
<dbReference type="PANTHER" id="PTHR45815:SF3">
    <property type="entry name" value="PROTEIN DISULFIDE-ISOMERASE A6"/>
    <property type="match status" value="1"/>
</dbReference>
<feature type="signal peptide" evidence="2">
    <location>
        <begin position="1"/>
        <end position="19"/>
    </location>
</feature>
<evidence type="ECO:0000259" key="3">
    <source>
        <dbReference type="PROSITE" id="PS51352"/>
    </source>
</evidence>
<dbReference type="GeneID" id="39980948"/>
<evidence type="ECO:0000256" key="2">
    <source>
        <dbReference type="SAM" id="SignalP"/>
    </source>
</evidence>
<gene>
    <name evidence="4" type="ORF">TM35_000014870</name>
</gene>
<reference evidence="4 5" key="1">
    <citation type="submission" date="2017-03" db="EMBL/GenBank/DDBJ databases">
        <title>An alternative strategy for trypanosome survival in the mammalian bloodstream revealed through genome and transcriptome analysis of the ubiquitous bovine parasite Trypanosoma (Megatrypanum) theileri.</title>
        <authorList>
            <person name="Kelly S."/>
            <person name="Ivens A."/>
            <person name="Mott A."/>
            <person name="O'Neill E."/>
            <person name="Emms D."/>
            <person name="Macleod O."/>
            <person name="Voorheis P."/>
            <person name="Matthews J."/>
            <person name="Matthews K."/>
            <person name="Carrington M."/>
        </authorList>
    </citation>
    <scope>NUCLEOTIDE SEQUENCE [LARGE SCALE GENOMIC DNA]</scope>
    <source>
        <strain evidence="4">Edinburgh</strain>
    </source>
</reference>
<dbReference type="STRING" id="67003.A0A1X0PAY2"/>
<proteinExistence type="predicted"/>
<comment type="caution">
    <text evidence="4">The sequence shown here is derived from an EMBL/GenBank/DDBJ whole genome shotgun (WGS) entry which is preliminary data.</text>
</comment>
<dbReference type="GO" id="GO:0005788">
    <property type="term" value="C:endoplasmic reticulum lumen"/>
    <property type="evidence" value="ECO:0007669"/>
    <property type="project" value="TreeGrafter"/>
</dbReference>
<dbReference type="CDD" id="cd03001">
    <property type="entry name" value="PDI_a_P5"/>
    <property type="match status" value="1"/>
</dbReference>
<evidence type="ECO:0000256" key="1">
    <source>
        <dbReference type="SAM" id="MobiDB-lite"/>
    </source>
</evidence>
<dbReference type="PANTHER" id="PTHR45815">
    <property type="entry name" value="PROTEIN DISULFIDE-ISOMERASE A6"/>
    <property type="match status" value="1"/>
</dbReference>
<organism evidence="4 5">
    <name type="scientific">Trypanosoma theileri</name>
    <dbReference type="NCBI Taxonomy" id="67003"/>
    <lineage>
        <taxon>Eukaryota</taxon>
        <taxon>Discoba</taxon>
        <taxon>Euglenozoa</taxon>
        <taxon>Kinetoplastea</taxon>
        <taxon>Metakinetoplastina</taxon>
        <taxon>Trypanosomatida</taxon>
        <taxon>Trypanosomatidae</taxon>
        <taxon>Trypanosoma</taxon>
    </lineage>
</organism>
<dbReference type="GO" id="GO:0034976">
    <property type="term" value="P:response to endoplasmic reticulum stress"/>
    <property type="evidence" value="ECO:0007669"/>
    <property type="project" value="TreeGrafter"/>
</dbReference>
<name>A0A1X0PAY2_9TRYP</name>
<dbReference type="InterPro" id="IPR036249">
    <property type="entry name" value="Thioredoxin-like_sf"/>
</dbReference>
<protein>
    <submittedName>
        <fullName evidence="4">Putative thioredoxin</fullName>
    </submittedName>
</protein>
<feature type="chain" id="PRO_5012981617" evidence="2">
    <location>
        <begin position="20"/>
        <end position="428"/>
    </location>
</feature>